<comment type="similarity">
    <text evidence="2">Belongs to the oxygen-dependent FAD-linked oxidoreductase family.</text>
</comment>
<dbReference type="eggNOG" id="COG0277">
    <property type="taxonomic scope" value="Bacteria"/>
</dbReference>
<gene>
    <name evidence="7" type="ORF">Gilli_2682</name>
</gene>
<feature type="domain" description="FAD-binding PCMH-type" evidence="6">
    <location>
        <begin position="35"/>
        <end position="205"/>
    </location>
</feature>
<dbReference type="InterPro" id="IPR016167">
    <property type="entry name" value="FAD-bd_PCMH_sub1"/>
</dbReference>
<dbReference type="InterPro" id="IPR012951">
    <property type="entry name" value="BBE"/>
</dbReference>
<proteinExistence type="inferred from homology"/>
<dbReference type="PANTHER" id="PTHR42973:SF39">
    <property type="entry name" value="FAD-BINDING PCMH-TYPE DOMAIN-CONTAINING PROTEIN"/>
    <property type="match status" value="1"/>
</dbReference>
<evidence type="ECO:0000256" key="2">
    <source>
        <dbReference type="ARBA" id="ARBA00005466"/>
    </source>
</evidence>
<keyword evidence="8" id="KW-1185">Reference proteome</keyword>
<protein>
    <submittedName>
        <fullName evidence="7">FAD linked oxidase domain protein</fullName>
    </submittedName>
</protein>
<dbReference type="Proteomes" id="UP000003844">
    <property type="component" value="Unassembled WGS sequence"/>
</dbReference>
<dbReference type="GO" id="GO:0071949">
    <property type="term" value="F:FAD binding"/>
    <property type="evidence" value="ECO:0007669"/>
    <property type="project" value="InterPro"/>
</dbReference>
<dbReference type="InterPro" id="IPR006094">
    <property type="entry name" value="Oxid_FAD_bind_N"/>
</dbReference>
<dbReference type="InterPro" id="IPR050416">
    <property type="entry name" value="FAD-linked_Oxidoreductase"/>
</dbReference>
<evidence type="ECO:0000259" key="6">
    <source>
        <dbReference type="PROSITE" id="PS51387"/>
    </source>
</evidence>
<name>H2BYF8_GILLR</name>
<dbReference type="STRING" id="865937.Gilli_2682"/>
<dbReference type="EMBL" id="JH594606">
    <property type="protein sequence ID" value="EHQ03297.1"/>
    <property type="molecule type" value="Genomic_DNA"/>
</dbReference>
<dbReference type="Gene3D" id="3.30.43.10">
    <property type="entry name" value="Uridine Diphospho-n-acetylenolpyruvylglucosamine Reductase, domain 2"/>
    <property type="match status" value="1"/>
</dbReference>
<reference evidence="8" key="1">
    <citation type="journal article" date="2012" name="Stand. Genomic Sci.">
        <title>Genome sequence of the Antarctic rhodopsins-containing flavobacterium Gillisia limnaea type strain (R-8282(T)).</title>
        <authorList>
            <person name="Riedel T."/>
            <person name="Held B."/>
            <person name="Nolan M."/>
            <person name="Lucas S."/>
            <person name="Lapidus A."/>
            <person name="Tice H."/>
            <person name="Del Rio T.G."/>
            <person name="Cheng J.F."/>
            <person name="Han C."/>
            <person name="Tapia R."/>
            <person name="Goodwin L.A."/>
            <person name="Pitluck S."/>
            <person name="Liolios K."/>
            <person name="Mavromatis K."/>
            <person name="Pagani I."/>
            <person name="Ivanova N."/>
            <person name="Mikhailova N."/>
            <person name="Pati A."/>
            <person name="Chen A."/>
            <person name="Palaniappan K."/>
            <person name="Land M."/>
            <person name="Rohde M."/>
            <person name="Tindall B.J."/>
            <person name="Detter J.C."/>
            <person name="Goker M."/>
            <person name="Bristow J."/>
            <person name="Eisen J.A."/>
            <person name="Markowitz V."/>
            <person name="Hugenholtz P."/>
            <person name="Kyrpides N.C."/>
            <person name="Klenk H.P."/>
            <person name="Woyke T."/>
        </authorList>
    </citation>
    <scope>NUCLEOTIDE SEQUENCE [LARGE SCALE GENOMIC DNA]</scope>
    <source>
        <strain evidence="8">DSM 15749 / LMG 21470 / R-8282</strain>
    </source>
</reference>
<comment type="cofactor">
    <cofactor evidence="1">
        <name>FAD</name>
        <dbReference type="ChEBI" id="CHEBI:57692"/>
    </cofactor>
</comment>
<dbReference type="Pfam" id="PF08031">
    <property type="entry name" value="BBE"/>
    <property type="match status" value="1"/>
</dbReference>
<keyword evidence="3" id="KW-0285">Flavoprotein</keyword>
<dbReference type="PANTHER" id="PTHR42973">
    <property type="entry name" value="BINDING OXIDOREDUCTASE, PUTATIVE (AFU_ORTHOLOGUE AFUA_1G17690)-RELATED"/>
    <property type="match status" value="1"/>
</dbReference>
<dbReference type="Gene3D" id="3.40.462.20">
    <property type="match status" value="1"/>
</dbReference>
<evidence type="ECO:0000256" key="5">
    <source>
        <dbReference type="ARBA" id="ARBA00023002"/>
    </source>
</evidence>
<dbReference type="SUPFAM" id="SSF56176">
    <property type="entry name" value="FAD-binding/transporter-associated domain-like"/>
    <property type="match status" value="1"/>
</dbReference>
<organism evidence="7 8">
    <name type="scientific">Gillisia limnaea (strain DSM 15749 / LMG 21470 / R-8282)</name>
    <dbReference type="NCBI Taxonomy" id="865937"/>
    <lineage>
        <taxon>Bacteria</taxon>
        <taxon>Pseudomonadati</taxon>
        <taxon>Bacteroidota</taxon>
        <taxon>Flavobacteriia</taxon>
        <taxon>Flavobacteriales</taxon>
        <taxon>Flavobacteriaceae</taxon>
        <taxon>Gillisia</taxon>
    </lineage>
</organism>
<evidence type="ECO:0000313" key="8">
    <source>
        <dbReference type="Proteomes" id="UP000003844"/>
    </source>
</evidence>
<dbReference type="OrthoDB" id="545125at2"/>
<evidence type="ECO:0000256" key="3">
    <source>
        <dbReference type="ARBA" id="ARBA00022630"/>
    </source>
</evidence>
<keyword evidence="5" id="KW-0560">Oxidoreductase</keyword>
<dbReference type="GO" id="GO:0016491">
    <property type="term" value="F:oxidoreductase activity"/>
    <property type="evidence" value="ECO:0007669"/>
    <property type="project" value="UniProtKB-KW"/>
</dbReference>
<dbReference type="PROSITE" id="PS00862">
    <property type="entry name" value="OX2_COVAL_FAD"/>
    <property type="match status" value="1"/>
</dbReference>
<sequence>METAISQLKGVINGSIVLPSDSNYDETRSVYNGMIDKKPAIIVKCKSTEDVVKAIKHAKNNNLEIAIRSGGHHGAGLCLVDDGLVIDLSDMKKLDIDAKSKTAIIESGNTLQDVDAATYPYGLALPSGIIGTTGIGGITLGGGIGYLTRKGGLTIDNLLECEVVLANGEIVTANKQTNPDLFWALKGGGGNFGVVVSFKFKLIEVKNVYGGPMFWPIEKAREAIKFYSEYTKNASNDLYGFFAFLIVPAAEPFPKNLWNKNVCGVVWNYTGPREKAEDIFEPIREFGPPILDFVGEIPMKDLNGMFDALYPPGYQWYWRAHYIKELTEESIDVNLEYGSKVPTMHSTTHLYPVDGAAHNFKNNETAWAYRDARWVQVIVGVDPDPDKADKVTNWCKNYFDALKPYAMGGSYVNMMMDEGQERVKASYKENYERLTKIKGKYDPKNIFHINQNIKPAYLR</sequence>
<dbReference type="Pfam" id="PF01565">
    <property type="entry name" value="FAD_binding_4"/>
    <property type="match status" value="1"/>
</dbReference>
<keyword evidence="4" id="KW-0274">FAD</keyword>
<dbReference type="AlphaFoldDB" id="H2BYF8"/>
<accession>H2BYF8</accession>
<dbReference type="RefSeq" id="WP_006989604.1">
    <property type="nucleotide sequence ID" value="NZ_JH594606.1"/>
</dbReference>
<dbReference type="InterPro" id="IPR016169">
    <property type="entry name" value="FAD-bd_PCMH_sub2"/>
</dbReference>
<dbReference type="InterPro" id="IPR016166">
    <property type="entry name" value="FAD-bd_PCMH"/>
</dbReference>
<dbReference type="InterPro" id="IPR006093">
    <property type="entry name" value="Oxy_OxRdtase_FAD_BS"/>
</dbReference>
<dbReference type="PROSITE" id="PS51387">
    <property type="entry name" value="FAD_PCMH"/>
    <property type="match status" value="1"/>
</dbReference>
<dbReference type="Gene3D" id="3.30.465.10">
    <property type="match status" value="1"/>
</dbReference>
<dbReference type="HOGENOM" id="CLU_018354_10_0_10"/>
<dbReference type="InterPro" id="IPR036318">
    <property type="entry name" value="FAD-bd_PCMH-like_sf"/>
</dbReference>
<evidence type="ECO:0000313" key="7">
    <source>
        <dbReference type="EMBL" id="EHQ03297.1"/>
    </source>
</evidence>
<evidence type="ECO:0000256" key="4">
    <source>
        <dbReference type="ARBA" id="ARBA00022827"/>
    </source>
</evidence>
<evidence type="ECO:0000256" key="1">
    <source>
        <dbReference type="ARBA" id="ARBA00001974"/>
    </source>
</evidence>